<proteinExistence type="predicted"/>
<evidence type="ECO:0000313" key="3">
    <source>
        <dbReference type="Proteomes" id="UP000182229"/>
    </source>
</evidence>
<gene>
    <name evidence="2" type="ORF">BON30_02905</name>
</gene>
<evidence type="ECO:0000256" key="1">
    <source>
        <dbReference type="SAM" id="MobiDB-lite"/>
    </source>
</evidence>
<reference evidence="2 3" key="2">
    <citation type="submission" date="2016-12" db="EMBL/GenBank/DDBJ databases">
        <title>Draft Genome Sequence of Cystobacter ferrugineus Strain Cbfe23.</title>
        <authorList>
            <person name="Akbar S."/>
            <person name="Dowd S.E."/>
            <person name="Stevens D.C."/>
        </authorList>
    </citation>
    <scope>NUCLEOTIDE SEQUENCE [LARGE SCALE GENOMIC DNA]</scope>
    <source>
        <strain evidence="2 3">Cbfe23</strain>
    </source>
</reference>
<reference evidence="3" key="1">
    <citation type="submission" date="2016-11" db="EMBL/GenBank/DDBJ databases">
        <authorList>
            <person name="Shukria A."/>
            <person name="Stevens D.C."/>
        </authorList>
    </citation>
    <scope>NUCLEOTIDE SEQUENCE [LARGE SCALE GENOMIC DNA]</scope>
    <source>
        <strain evidence="3">Cbfe23</strain>
    </source>
</reference>
<feature type="compositionally biased region" description="Polar residues" evidence="1">
    <location>
        <begin position="83"/>
        <end position="101"/>
    </location>
</feature>
<name>A0A1L9BIT7_9BACT</name>
<dbReference type="STRING" id="83449.BON30_02905"/>
<accession>A0A1L9BIT7</accession>
<evidence type="ECO:0000313" key="2">
    <source>
        <dbReference type="EMBL" id="OJH42180.1"/>
    </source>
</evidence>
<organism evidence="2 3">
    <name type="scientific">Cystobacter ferrugineus</name>
    <dbReference type="NCBI Taxonomy" id="83449"/>
    <lineage>
        <taxon>Bacteria</taxon>
        <taxon>Pseudomonadati</taxon>
        <taxon>Myxococcota</taxon>
        <taxon>Myxococcia</taxon>
        <taxon>Myxococcales</taxon>
        <taxon>Cystobacterineae</taxon>
        <taxon>Archangiaceae</taxon>
        <taxon>Cystobacter</taxon>
    </lineage>
</organism>
<comment type="caution">
    <text evidence="2">The sequence shown here is derived from an EMBL/GenBank/DDBJ whole genome shotgun (WGS) entry which is preliminary data.</text>
</comment>
<dbReference type="AlphaFoldDB" id="A0A1L9BIT7"/>
<feature type="region of interest" description="Disordered" evidence="1">
    <location>
        <begin position="76"/>
        <end position="101"/>
    </location>
</feature>
<protein>
    <submittedName>
        <fullName evidence="2">Uncharacterized protein</fullName>
    </submittedName>
</protein>
<dbReference type="EMBL" id="MPIN01000001">
    <property type="protein sequence ID" value="OJH42180.1"/>
    <property type="molecule type" value="Genomic_DNA"/>
</dbReference>
<sequence length="149" mass="16182">MFMLAPPFEGYFADRYLMDFYDTRERGICSRMHLHTGLRFVRMMTGPDTTIRVSSLSPLTVRSRPDWTTPLHAFVDRLPDTPDTGSVTTGTPASLTGTPPGTVQSKLEEVTFSLADLGVTNPTSVSAATGLRLVSATLDPSVVGLYTVP</sequence>
<dbReference type="Proteomes" id="UP000182229">
    <property type="component" value="Unassembled WGS sequence"/>
</dbReference>
<keyword evidence="3" id="KW-1185">Reference proteome</keyword>